<keyword evidence="1" id="KW-1133">Transmembrane helix</keyword>
<name>A0A0G1GP75_9BACT</name>
<sequence>MATSKIAGYKKVFGLVLPDWVDERVLNMVIGYVLVSVVMMFVLLLVVNPNFENVKKLESRQKAESERLSVMRESKRSLDRLIEDVSPTQQAAVFRAMPIEYSPEEAVFSFRRIANEVRVSIVEYSLPAGVIYEEGAVEFTGGSSTDKTTSIDFKNFIIQITVEGEIDNILDFIDKVQTALPIAFVSDLSIQEVVKASELRNTRSNVNLKLAVQYYQPQLKSFNLSGLQSFSEREVALMNELETYANVSFPANIEAATSSGTVGAVRDLFVE</sequence>
<dbReference type="Proteomes" id="UP000034069">
    <property type="component" value="Unassembled WGS sequence"/>
</dbReference>
<reference evidence="2 3" key="1">
    <citation type="journal article" date="2015" name="Nature">
        <title>rRNA introns, odd ribosomes, and small enigmatic genomes across a large radiation of phyla.</title>
        <authorList>
            <person name="Brown C.T."/>
            <person name="Hug L.A."/>
            <person name="Thomas B.C."/>
            <person name="Sharon I."/>
            <person name="Castelle C.J."/>
            <person name="Singh A."/>
            <person name="Wilkins M.J."/>
            <person name="Williams K.H."/>
            <person name="Banfield J.F."/>
        </authorList>
    </citation>
    <scope>NUCLEOTIDE SEQUENCE [LARGE SCALE GENOMIC DNA]</scope>
</reference>
<organism evidence="2 3">
    <name type="scientific">Candidatus Collierbacteria bacterium GW2011_GWA1_44_12</name>
    <dbReference type="NCBI Taxonomy" id="1618376"/>
    <lineage>
        <taxon>Bacteria</taxon>
        <taxon>Candidatus Collieribacteriota</taxon>
    </lineage>
</organism>
<evidence type="ECO:0000313" key="3">
    <source>
        <dbReference type="Proteomes" id="UP000034069"/>
    </source>
</evidence>
<proteinExistence type="predicted"/>
<gene>
    <name evidence="2" type="ORF">UW23_C0002G0007</name>
</gene>
<dbReference type="EMBL" id="LCHN01000002">
    <property type="protein sequence ID" value="KKT36340.1"/>
    <property type="molecule type" value="Genomic_DNA"/>
</dbReference>
<keyword evidence="1" id="KW-0472">Membrane</keyword>
<dbReference type="AlphaFoldDB" id="A0A0G1GP75"/>
<keyword evidence="1" id="KW-0812">Transmembrane</keyword>
<evidence type="ECO:0000313" key="2">
    <source>
        <dbReference type="EMBL" id="KKT36340.1"/>
    </source>
</evidence>
<comment type="caution">
    <text evidence="2">The sequence shown here is derived from an EMBL/GenBank/DDBJ whole genome shotgun (WGS) entry which is preliminary data.</text>
</comment>
<evidence type="ECO:0008006" key="4">
    <source>
        <dbReference type="Google" id="ProtNLM"/>
    </source>
</evidence>
<protein>
    <recommendedName>
        <fullName evidence="4">Type IV pilus assembly protein PilO</fullName>
    </recommendedName>
</protein>
<accession>A0A0G1GP75</accession>
<feature type="transmembrane region" description="Helical" evidence="1">
    <location>
        <begin position="25"/>
        <end position="47"/>
    </location>
</feature>
<evidence type="ECO:0000256" key="1">
    <source>
        <dbReference type="SAM" id="Phobius"/>
    </source>
</evidence>